<evidence type="ECO:0000256" key="5">
    <source>
        <dbReference type="ARBA" id="ARBA00022840"/>
    </source>
</evidence>
<gene>
    <name evidence="7" type="ORF">B9N49_00725</name>
</gene>
<comment type="caution">
    <text evidence="7">The sequence shown here is derived from an EMBL/GenBank/DDBJ whole genome shotgun (WGS) entry which is preliminary data.</text>
</comment>
<dbReference type="PANTHER" id="PTHR42788">
    <property type="entry name" value="TAURINE IMPORT ATP-BINDING PROTEIN-RELATED"/>
    <property type="match status" value="1"/>
</dbReference>
<comment type="subcellular location">
    <subcellularLocation>
        <location evidence="1">Cell membrane</location>
        <topology evidence="1">Peripheral membrane protein</topology>
    </subcellularLocation>
</comment>
<dbReference type="PANTHER" id="PTHR42788:SF7">
    <property type="entry name" value="NITRATE ABC TRANSPORTER ATP-BINDING PROTEIN"/>
    <property type="match status" value="1"/>
</dbReference>
<protein>
    <submittedName>
        <fullName evidence="7">Sulfonate ABC transporter ATP-binding protein</fullName>
    </submittedName>
</protein>
<dbReference type="Gene3D" id="3.40.50.300">
    <property type="entry name" value="P-loop containing nucleotide triphosphate hydrolases"/>
    <property type="match status" value="1"/>
</dbReference>
<evidence type="ECO:0000256" key="1">
    <source>
        <dbReference type="ARBA" id="ARBA00004202"/>
    </source>
</evidence>
<keyword evidence="5 7" id="KW-0067">ATP-binding</keyword>
<dbReference type="InterPro" id="IPR050166">
    <property type="entry name" value="ABC_transporter_ATP-bind"/>
</dbReference>
<dbReference type="AlphaFoldDB" id="A0A233VAW2"/>
<evidence type="ECO:0000256" key="2">
    <source>
        <dbReference type="ARBA" id="ARBA00022448"/>
    </source>
</evidence>
<evidence type="ECO:0000256" key="4">
    <source>
        <dbReference type="ARBA" id="ARBA00022741"/>
    </source>
</evidence>
<name>A0A233VAW2_FINMA</name>
<organism evidence="7 8">
    <name type="scientific">Finegoldia magna</name>
    <name type="common">Peptostreptococcus magnus</name>
    <dbReference type="NCBI Taxonomy" id="1260"/>
    <lineage>
        <taxon>Bacteria</taxon>
        <taxon>Bacillati</taxon>
        <taxon>Bacillota</taxon>
        <taxon>Tissierellia</taxon>
        <taxon>Tissierellales</taxon>
        <taxon>Peptoniphilaceae</taxon>
        <taxon>Finegoldia</taxon>
    </lineage>
</organism>
<evidence type="ECO:0000313" key="7">
    <source>
        <dbReference type="EMBL" id="OXZ29179.1"/>
    </source>
</evidence>
<accession>A0A233VAW2</accession>
<evidence type="ECO:0000313" key="8">
    <source>
        <dbReference type="Proteomes" id="UP000215413"/>
    </source>
</evidence>
<proteinExistence type="predicted"/>
<dbReference type="GO" id="GO:0005524">
    <property type="term" value="F:ATP binding"/>
    <property type="evidence" value="ECO:0007669"/>
    <property type="project" value="UniProtKB-KW"/>
</dbReference>
<dbReference type="RefSeq" id="WP_094203206.1">
    <property type="nucleotide sequence ID" value="NZ_CP085957.1"/>
</dbReference>
<reference evidence="8" key="1">
    <citation type="submission" date="2017-04" db="EMBL/GenBank/DDBJ databases">
        <title>Finegoldia magna isolated from orthopedic joint implant-associated infections.</title>
        <authorList>
            <person name="Bjorklund S."/>
            <person name="Bruggemann H."/>
            <person name="Jensen A."/>
            <person name="Hellmark B."/>
            <person name="Soderquist B."/>
        </authorList>
    </citation>
    <scope>NUCLEOTIDE SEQUENCE [LARGE SCALE GENOMIC DNA]</scope>
    <source>
        <strain evidence="8">CCUG 54800</strain>
    </source>
</reference>
<dbReference type="InterPro" id="IPR003439">
    <property type="entry name" value="ABC_transporter-like_ATP-bd"/>
</dbReference>
<evidence type="ECO:0000256" key="6">
    <source>
        <dbReference type="ARBA" id="ARBA00023136"/>
    </source>
</evidence>
<keyword evidence="2" id="KW-0813">Transport</keyword>
<dbReference type="InterPro" id="IPR003593">
    <property type="entry name" value="AAA+_ATPase"/>
</dbReference>
<dbReference type="InterPro" id="IPR027417">
    <property type="entry name" value="P-loop_NTPase"/>
</dbReference>
<dbReference type="GO" id="GO:0016887">
    <property type="term" value="F:ATP hydrolysis activity"/>
    <property type="evidence" value="ECO:0007669"/>
    <property type="project" value="InterPro"/>
</dbReference>
<dbReference type="CDD" id="cd03293">
    <property type="entry name" value="ABC_NrtD_SsuB_transporters"/>
    <property type="match status" value="1"/>
</dbReference>
<dbReference type="Pfam" id="PF00005">
    <property type="entry name" value="ABC_tran"/>
    <property type="match status" value="1"/>
</dbReference>
<sequence length="260" mass="29148">MSYITVENLGFSYENNSRKILEGLNLEVDSGEFVCILGKSGCGKSTLLRLLSGLEMPTYGSIKLNDTEIKEAGLDRAVVFQDYGLFPWFSAGDNISLALKQKYPDKSKSEIKNMAMEALKSVGLEEDIYYKLPKELSGGMQQRCAIAQAFSLDSPVLLMDEPFGAIDAVTRANLQDLIINLYNNEDQKKTVFFVTHDVDEAILLANRIVVLGQSPSKIIFDLKLDKSTVMTRENQFNDKKTIELRNLLIKKINEDISNKL</sequence>
<keyword evidence="3" id="KW-1003">Cell membrane</keyword>
<dbReference type="SMART" id="SM00382">
    <property type="entry name" value="AAA"/>
    <property type="match status" value="1"/>
</dbReference>
<dbReference type="SUPFAM" id="SSF52540">
    <property type="entry name" value="P-loop containing nucleoside triphosphate hydrolases"/>
    <property type="match status" value="1"/>
</dbReference>
<keyword evidence="6" id="KW-0472">Membrane</keyword>
<keyword evidence="4" id="KW-0547">Nucleotide-binding</keyword>
<dbReference type="PROSITE" id="PS50893">
    <property type="entry name" value="ABC_TRANSPORTER_2"/>
    <property type="match status" value="1"/>
</dbReference>
<evidence type="ECO:0000256" key="3">
    <source>
        <dbReference type="ARBA" id="ARBA00022475"/>
    </source>
</evidence>
<dbReference type="Proteomes" id="UP000215413">
    <property type="component" value="Unassembled WGS sequence"/>
</dbReference>
<dbReference type="EMBL" id="NDYC01000004">
    <property type="protein sequence ID" value="OXZ29179.1"/>
    <property type="molecule type" value="Genomic_DNA"/>
</dbReference>
<dbReference type="GO" id="GO:0005886">
    <property type="term" value="C:plasma membrane"/>
    <property type="evidence" value="ECO:0007669"/>
    <property type="project" value="UniProtKB-SubCell"/>
</dbReference>